<name>A0AAV6U3Q8_9ARAC</name>
<evidence type="ECO:0000313" key="3">
    <source>
        <dbReference type="Proteomes" id="UP000827092"/>
    </source>
</evidence>
<dbReference type="AlphaFoldDB" id="A0AAV6U3Q8"/>
<proteinExistence type="predicted"/>
<sequence>MLGNKLLVLASACAICVIAVPSHGNPTTDSVQRQLATSPPLLPTTIGGGLGGLTNLLPAIFPIILMLGAGAFILPAIGLLLFGGSGGFGGFGGGLFDGYNKKRANGDESAHPLFNTEKLIELVHTFTKALEDASKEKSS</sequence>
<feature type="signal peptide" evidence="1">
    <location>
        <begin position="1"/>
        <end position="24"/>
    </location>
</feature>
<dbReference type="EMBL" id="JAFNEN010000684">
    <property type="protein sequence ID" value="KAG8178573.1"/>
    <property type="molecule type" value="Genomic_DNA"/>
</dbReference>
<reference evidence="2 3" key="1">
    <citation type="journal article" date="2022" name="Nat. Ecol. Evol.">
        <title>A masculinizing supergene underlies an exaggerated male reproductive morph in a spider.</title>
        <authorList>
            <person name="Hendrickx F."/>
            <person name="De Corte Z."/>
            <person name="Sonet G."/>
            <person name="Van Belleghem S.M."/>
            <person name="Kostlbacher S."/>
            <person name="Vangestel C."/>
        </authorList>
    </citation>
    <scope>NUCLEOTIDE SEQUENCE [LARGE SCALE GENOMIC DNA]</scope>
    <source>
        <strain evidence="2">W744_W776</strain>
    </source>
</reference>
<gene>
    <name evidence="2" type="ORF">JTE90_004501</name>
</gene>
<accession>A0AAV6U3Q8</accession>
<protein>
    <submittedName>
        <fullName evidence="2">Uncharacterized protein</fullName>
    </submittedName>
</protein>
<keyword evidence="3" id="KW-1185">Reference proteome</keyword>
<evidence type="ECO:0000256" key="1">
    <source>
        <dbReference type="SAM" id="SignalP"/>
    </source>
</evidence>
<comment type="caution">
    <text evidence="2">The sequence shown here is derived from an EMBL/GenBank/DDBJ whole genome shotgun (WGS) entry which is preliminary data.</text>
</comment>
<dbReference type="Proteomes" id="UP000827092">
    <property type="component" value="Unassembled WGS sequence"/>
</dbReference>
<keyword evidence="1" id="KW-0732">Signal</keyword>
<evidence type="ECO:0000313" key="2">
    <source>
        <dbReference type="EMBL" id="KAG8178573.1"/>
    </source>
</evidence>
<feature type="chain" id="PRO_5043664021" evidence="1">
    <location>
        <begin position="25"/>
        <end position="139"/>
    </location>
</feature>
<organism evidence="2 3">
    <name type="scientific">Oedothorax gibbosus</name>
    <dbReference type="NCBI Taxonomy" id="931172"/>
    <lineage>
        <taxon>Eukaryota</taxon>
        <taxon>Metazoa</taxon>
        <taxon>Ecdysozoa</taxon>
        <taxon>Arthropoda</taxon>
        <taxon>Chelicerata</taxon>
        <taxon>Arachnida</taxon>
        <taxon>Araneae</taxon>
        <taxon>Araneomorphae</taxon>
        <taxon>Entelegynae</taxon>
        <taxon>Araneoidea</taxon>
        <taxon>Linyphiidae</taxon>
        <taxon>Erigoninae</taxon>
        <taxon>Oedothorax</taxon>
    </lineage>
</organism>